<evidence type="ECO:0000313" key="2">
    <source>
        <dbReference type="Proteomes" id="UP000567293"/>
    </source>
</evidence>
<proteinExistence type="predicted"/>
<gene>
    <name evidence="1" type="ORF">HRJ53_12925</name>
</gene>
<sequence>MPAYTNNPPTRRGITAGLPAYSAGSFPVGQQPARMWVTSLAVAANVVTAGVKMVEGNTPAVGALATVIGTVVAGAPANVTNVAITAISLNAQGVGTITYPATTGNLSTTADGGQVIFFPADVGETTVVQKYLQFALDPAGGYGLTWAWACTAATVALQL</sequence>
<comment type="caution">
    <text evidence="1">The sequence shown here is derived from an EMBL/GenBank/DDBJ whole genome shotgun (WGS) entry which is preliminary data.</text>
</comment>
<dbReference type="Proteomes" id="UP000567293">
    <property type="component" value="Unassembled WGS sequence"/>
</dbReference>
<name>A0A7V8NQX5_9BACT</name>
<dbReference type="AlphaFoldDB" id="A0A7V8NQX5"/>
<organism evidence="1 2">
    <name type="scientific">Candidatus Acidiferrum panamense</name>
    <dbReference type="NCBI Taxonomy" id="2741543"/>
    <lineage>
        <taxon>Bacteria</taxon>
        <taxon>Pseudomonadati</taxon>
        <taxon>Acidobacteriota</taxon>
        <taxon>Terriglobia</taxon>
        <taxon>Candidatus Acidiferrales</taxon>
        <taxon>Candidatus Acidiferrum</taxon>
    </lineage>
</organism>
<evidence type="ECO:0000313" key="1">
    <source>
        <dbReference type="EMBL" id="MBA0085894.1"/>
    </source>
</evidence>
<keyword evidence="2" id="KW-1185">Reference proteome</keyword>
<dbReference type="EMBL" id="JACDQQ010001254">
    <property type="protein sequence ID" value="MBA0085894.1"/>
    <property type="molecule type" value="Genomic_DNA"/>
</dbReference>
<feature type="non-terminal residue" evidence="1">
    <location>
        <position position="159"/>
    </location>
</feature>
<accession>A0A7V8NQX5</accession>
<reference evidence="1" key="1">
    <citation type="submission" date="2020-06" db="EMBL/GenBank/DDBJ databases">
        <title>Legume-microbial interactions unlock mineral nutrients during tropical forest succession.</title>
        <authorList>
            <person name="Epihov D.Z."/>
        </authorList>
    </citation>
    <scope>NUCLEOTIDE SEQUENCE [LARGE SCALE GENOMIC DNA]</scope>
    <source>
        <strain evidence="1">Pan2503</strain>
    </source>
</reference>
<protein>
    <submittedName>
        <fullName evidence="1">Uncharacterized protein</fullName>
    </submittedName>
</protein>